<feature type="region of interest" description="Disordered" evidence="5">
    <location>
        <begin position="457"/>
        <end position="481"/>
    </location>
</feature>
<dbReference type="GO" id="GO:0008153">
    <property type="term" value="P:4-aminobenzoate biosynthetic process"/>
    <property type="evidence" value="ECO:0007669"/>
    <property type="project" value="TreeGrafter"/>
</dbReference>
<dbReference type="Gene3D" id="3.60.120.10">
    <property type="entry name" value="Anthranilate synthase"/>
    <property type="match status" value="1"/>
</dbReference>
<evidence type="ECO:0000256" key="4">
    <source>
        <dbReference type="ARBA" id="ARBA00022962"/>
    </source>
</evidence>
<keyword evidence="4" id="KW-0315">Glutamine amidotransferase</keyword>
<dbReference type="SUPFAM" id="SSF56322">
    <property type="entry name" value="ADC synthase"/>
    <property type="match status" value="1"/>
</dbReference>
<dbReference type="AlphaFoldDB" id="A0A2W1LDG3"/>
<dbReference type="Gene3D" id="3.40.50.880">
    <property type="match status" value="1"/>
</dbReference>
<dbReference type="InterPro" id="IPR006805">
    <property type="entry name" value="Anth_synth_I_N"/>
</dbReference>
<dbReference type="PRINTS" id="PR00097">
    <property type="entry name" value="ANTSNTHASEII"/>
</dbReference>
<sequence length="776" mass="85682">MKTLLIDNYDSYTFNLYQMLAAINGREPVVVRNDALSWEQLREYDFDNIVISPGPGRPEREDDFGICRQAILEAEVPVLGVCLGHQGIGSLYGAKVKQAPEIMHGRLSELVHSAEALFDGIPQHSRVVRYHSLVVEDLPEELEGIAWTADGVLMGLRHRSRPLWGVQYHPESICTQFGEQVLRNFGQLTLAHQAEYGRGHQDRKPLEQLNQLYSPLPGGKEQLSWSWAEAPGLNGQKAGTQVEPNEAAEAAETAEANGTADARVLPSGSPRTYEVLFRKLTEFPDAELLYRHFANGTDYSFWLDSSRTGEDMGRFSYISAAGGPLSRTVSYSVAEQLVKVRQGDKVAAYRESIYDYLERELAEYSCSSPLPFDFTGGFAGCFGYELKAESGGDAVYASPLPDALFLFADRLCVIDHEEQLLYLVALTESSEGREAAEEWLQETAWDVARLAAAGTAPDAAQEDSSYPADVHSPEDDSQPDKPILFHLHRSYEQYTADIERAKQLLREGETYEINLTNELSTEAVSDPLALYCTLRHINPAPYSAYMRFGGIHVVCSSPERFLTIDQQGRVEAKPIKGTSRRGATKTEDEELREQLRGDEKTRAENLMIVDLLRNDLGLVCEVGSVHVPKLMDVETYETVHQLVSTVRGQLRPDVSAVGCVRAAFPGGSMTGAPKLRTMALIDQLEQRPRGLYSGAIGFLGVNGSADLNIVIRTIICTEQAATIGVGGAIVMQSDPELEYDEILLKAKALIQAIVTAKFGRYGNELYVITGGRGDRA</sequence>
<dbReference type="GO" id="GO:0005737">
    <property type="term" value="C:cytoplasm"/>
    <property type="evidence" value="ECO:0007669"/>
    <property type="project" value="TreeGrafter"/>
</dbReference>
<dbReference type="EMBL" id="QKRB01000036">
    <property type="protein sequence ID" value="PZD96699.1"/>
    <property type="molecule type" value="Genomic_DNA"/>
</dbReference>
<dbReference type="OrthoDB" id="9803598at2"/>
<dbReference type="PRINTS" id="PR00096">
    <property type="entry name" value="GATASE"/>
</dbReference>
<evidence type="ECO:0000259" key="8">
    <source>
        <dbReference type="Pfam" id="PF04715"/>
    </source>
</evidence>
<evidence type="ECO:0000256" key="3">
    <source>
        <dbReference type="ARBA" id="ARBA00022679"/>
    </source>
</evidence>
<dbReference type="PRINTS" id="PR00099">
    <property type="entry name" value="CPSGATASE"/>
</dbReference>
<dbReference type="InterPro" id="IPR017926">
    <property type="entry name" value="GATASE"/>
</dbReference>
<feature type="region of interest" description="Disordered" evidence="5">
    <location>
        <begin position="574"/>
        <end position="595"/>
    </location>
</feature>
<reference evidence="9 10" key="1">
    <citation type="submission" date="2018-06" db="EMBL/GenBank/DDBJ databases">
        <title>Paenibacillus imtechensis sp. nov.</title>
        <authorList>
            <person name="Pinnaka A.K."/>
            <person name="Singh H."/>
            <person name="Kaur M."/>
        </authorList>
    </citation>
    <scope>NUCLEOTIDE SEQUENCE [LARGE SCALE GENOMIC DNA]</scope>
    <source>
        <strain evidence="9 10">SMB1</strain>
    </source>
</reference>
<dbReference type="GO" id="GO:0000162">
    <property type="term" value="P:L-tryptophan biosynthetic process"/>
    <property type="evidence" value="ECO:0007669"/>
    <property type="project" value="TreeGrafter"/>
</dbReference>
<dbReference type="PANTHER" id="PTHR11236">
    <property type="entry name" value="AMINOBENZOATE/ANTHRANILATE SYNTHASE"/>
    <property type="match status" value="1"/>
</dbReference>
<dbReference type="Pfam" id="PF00117">
    <property type="entry name" value="GATase"/>
    <property type="match status" value="1"/>
</dbReference>
<dbReference type="Pfam" id="PF04715">
    <property type="entry name" value="Anth_synt_I_N"/>
    <property type="match status" value="1"/>
</dbReference>
<evidence type="ECO:0000256" key="1">
    <source>
        <dbReference type="ARBA" id="ARBA00005970"/>
    </source>
</evidence>
<keyword evidence="3" id="KW-0808">Transferase</keyword>
<feature type="domain" description="Glutamine amidotransferase" evidence="6">
    <location>
        <begin position="4"/>
        <end position="185"/>
    </location>
</feature>
<evidence type="ECO:0000313" key="10">
    <source>
        <dbReference type="Proteomes" id="UP000249522"/>
    </source>
</evidence>
<protein>
    <recommendedName>
        <fullName evidence="2">aminodeoxychorismate synthase</fullName>
        <ecNumber evidence="2">2.6.1.85</ecNumber>
    </recommendedName>
</protein>
<dbReference type="RefSeq" id="WP_111145710.1">
    <property type="nucleotide sequence ID" value="NZ_QKRB01000036.1"/>
</dbReference>
<evidence type="ECO:0000259" key="7">
    <source>
        <dbReference type="Pfam" id="PF00425"/>
    </source>
</evidence>
<evidence type="ECO:0000256" key="5">
    <source>
        <dbReference type="SAM" id="MobiDB-lite"/>
    </source>
</evidence>
<comment type="similarity">
    <text evidence="1">In the C-terminal section; belongs to the anthranilate synthase component I family.</text>
</comment>
<dbReference type="CDD" id="cd01743">
    <property type="entry name" value="GATase1_Anthranilate_Synthase"/>
    <property type="match status" value="1"/>
</dbReference>
<dbReference type="InterPro" id="IPR005801">
    <property type="entry name" value="ADC_synthase"/>
</dbReference>
<dbReference type="InterPro" id="IPR029062">
    <property type="entry name" value="Class_I_gatase-like"/>
</dbReference>
<gene>
    <name evidence="9" type="primary">pabB</name>
    <name evidence="9" type="ORF">DNH61_05725</name>
</gene>
<dbReference type="PROSITE" id="PS51273">
    <property type="entry name" value="GATASE_TYPE_1"/>
    <property type="match status" value="1"/>
</dbReference>
<dbReference type="NCBIfam" id="TIGR00566">
    <property type="entry name" value="trpG_papA"/>
    <property type="match status" value="1"/>
</dbReference>
<feature type="domain" description="Chorismate-utilising enzyme C-terminal" evidence="7">
    <location>
        <begin position="491"/>
        <end position="745"/>
    </location>
</feature>
<proteinExistence type="inferred from homology"/>
<evidence type="ECO:0000256" key="2">
    <source>
        <dbReference type="ARBA" id="ARBA00013139"/>
    </source>
</evidence>
<dbReference type="GO" id="GO:0009396">
    <property type="term" value="P:folic acid-containing compound biosynthetic process"/>
    <property type="evidence" value="ECO:0007669"/>
    <property type="project" value="InterPro"/>
</dbReference>
<feature type="domain" description="Anthranilate synthase component I N-terminal" evidence="8">
    <location>
        <begin position="290"/>
        <end position="423"/>
    </location>
</feature>
<dbReference type="GO" id="GO:0046820">
    <property type="term" value="F:4-amino-4-deoxychorismate synthase activity"/>
    <property type="evidence" value="ECO:0007669"/>
    <property type="project" value="UniProtKB-EC"/>
</dbReference>
<dbReference type="InterPro" id="IPR015890">
    <property type="entry name" value="Chorismate_C"/>
</dbReference>
<name>A0A2W1LDG3_9BACL</name>
<comment type="caution">
    <text evidence="9">The sequence shown here is derived from an EMBL/GenBank/DDBJ whole genome shotgun (WGS) entry which is preliminary data.</text>
</comment>
<accession>A0A2W1LDG3</accession>
<dbReference type="EC" id="2.6.1.85" evidence="2"/>
<organism evidence="9 10">
    <name type="scientific">Paenibacillus sambharensis</name>
    <dbReference type="NCBI Taxonomy" id="1803190"/>
    <lineage>
        <taxon>Bacteria</taxon>
        <taxon>Bacillati</taxon>
        <taxon>Bacillota</taxon>
        <taxon>Bacilli</taxon>
        <taxon>Bacillales</taxon>
        <taxon>Paenibacillaceae</taxon>
        <taxon>Paenibacillus</taxon>
    </lineage>
</organism>
<dbReference type="PANTHER" id="PTHR11236:SF18">
    <property type="entry name" value="AMINODEOXYCHORISMATE SYNTHASE"/>
    <property type="match status" value="1"/>
</dbReference>
<dbReference type="NCBIfam" id="TIGR00553">
    <property type="entry name" value="pabB"/>
    <property type="match status" value="1"/>
</dbReference>
<dbReference type="Pfam" id="PF00425">
    <property type="entry name" value="Chorismate_bind"/>
    <property type="match status" value="1"/>
</dbReference>
<dbReference type="InterPro" id="IPR006221">
    <property type="entry name" value="TrpG/PapA_dom"/>
</dbReference>
<evidence type="ECO:0000313" key="9">
    <source>
        <dbReference type="EMBL" id="PZD96699.1"/>
    </source>
</evidence>
<dbReference type="SUPFAM" id="SSF52317">
    <property type="entry name" value="Class I glutamine amidotransferase-like"/>
    <property type="match status" value="1"/>
</dbReference>
<dbReference type="InterPro" id="IPR005802">
    <property type="entry name" value="ADC_synth_comp_1"/>
</dbReference>
<dbReference type="Proteomes" id="UP000249522">
    <property type="component" value="Unassembled WGS sequence"/>
</dbReference>
<keyword evidence="10" id="KW-1185">Reference proteome</keyword>
<dbReference type="InterPro" id="IPR019999">
    <property type="entry name" value="Anth_synth_I-like"/>
</dbReference>
<evidence type="ECO:0000259" key="6">
    <source>
        <dbReference type="Pfam" id="PF00117"/>
    </source>
</evidence>
<dbReference type="FunFam" id="3.40.50.880:FF:000003">
    <property type="entry name" value="Anthranilate synthase component II"/>
    <property type="match status" value="1"/>
</dbReference>